<evidence type="ECO:0000256" key="4">
    <source>
        <dbReference type="ARBA" id="ARBA00022776"/>
    </source>
</evidence>
<keyword evidence="6" id="KW-0131">Cell cycle</keyword>
<keyword evidence="11" id="KW-1185">Reference proteome</keyword>
<dbReference type="PANTHER" id="PTHR12830:SF9">
    <property type="entry name" value="ANAPHASE-PROMOTING COMPLEX SUBUNIT 5"/>
    <property type="match status" value="1"/>
</dbReference>
<evidence type="ECO:0000256" key="3">
    <source>
        <dbReference type="ARBA" id="ARBA00022618"/>
    </source>
</evidence>
<dbReference type="InterPro" id="IPR011990">
    <property type="entry name" value="TPR-like_helical_dom_sf"/>
</dbReference>
<dbReference type="GO" id="GO:0045842">
    <property type="term" value="P:positive regulation of mitotic metaphase/anaphase transition"/>
    <property type="evidence" value="ECO:0007669"/>
    <property type="project" value="TreeGrafter"/>
</dbReference>
<evidence type="ECO:0000256" key="7">
    <source>
        <dbReference type="ARBA" id="ARBA00031069"/>
    </source>
</evidence>
<dbReference type="Pfam" id="PF12862">
    <property type="entry name" value="ANAPC5"/>
    <property type="match status" value="1"/>
</dbReference>
<comment type="function">
    <text evidence="8">Component of the anaphase promoting complex/cyclosome (APC/C), a cell cycle-regulated E3 ubiquitin ligase that controls progression through mitosis and the G1 phase of the cell cycle. The APC/C complex acts by mediating ubiquitination and subsequent degradation of target proteins: it mainly mediates the formation of 'Lys-11'-linked polyubiquitin chains and, to a lower extent, the formation of 'Lys-48'- and 'Lys-63'-linked polyubiquitin chains. The APC/C complex catalyzes assembly of branched 'Lys-11'-/'Lys-48'-linked branched ubiquitin chains on target proteins.</text>
</comment>
<dbReference type="GO" id="GO:0005680">
    <property type="term" value="C:anaphase-promoting complex"/>
    <property type="evidence" value="ECO:0007669"/>
    <property type="project" value="InterPro"/>
</dbReference>
<feature type="domain" description="Anaphase-promoting complex subunit 5" evidence="9">
    <location>
        <begin position="297"/>
        <end position="386"/>
    </location>
</feature>
<dbReference type="EMBL" id="KV453916">
    <property type="protein sequence ID" value="ODV77014.1"/>
    <property type="molecule type" value="Genomic_DNA"/>
</dbReference>
<dbReference type="GO" id="GO:0031145">
    <property type="term" value="P:anaphase-promoting complex-dependent catabolic process"/>
    <property type="evidence" value="ECO:0007669"/>
    <property type="project" value="TreeGrafter"/>
</dbReference>
<evidence type="ECO:0000313" key="10">
    <source>
        <dbReference type="EMBL" id="ODV77014.1"/>
    </source>
</evidence>
<name>A0A1E4SBX5_9ASCO</name>
<gene>
    <name evidence="10" type="ORF">CANTADRAFT_8181</name>
</gene>
<keyword evidence="4" id="KW-0498">Mitosis</keyword>
<reference evidence="11" key="1">
    <citation type="submission" date="2016-05" db="EMBL/GenBank/DDBJ databases">
        <title>Comparative genomics of biotechnologically important yeasts.</title>
        <authorList>
            <consortium name="DOE Joint Genome Institute"/>
            <person name="Riley R."/>
            <person name="Haridas S."/>
            <person name="Wolfe K.H."/>
            <person name="Lopes M.R."/>
            <person name="Hittinger C.T."/>
            <person name="Goker M."/>
            <person name="Salamov A."/>
            <person name="Wisecaver J."/>
            <person name="Long T.M."/>
            <person name="Aerts A.L."/>
            <person name="Barry K."/>
            <person name="Choi C."/>
            <person name="Clum A."/>
            <person name="Coughlan A.Y."/>
            <person name="Deshpande S."/>
            <person name="Douglass A.P."/>
            <person name="Hanson S.J."/>
            <person name="Klenk H.-P."/>
            <person name="Labutti K."/>
            <person name="Lapidus A."/>
            <person name="Lindquist E."/>
            <person name="Lipzen A."/>
            <person name="Meier-Kolthoff J.P."/>
            <person name="Ohm R.A."/>
            <person name="Otillar R.P."/>
            <person name="Pangilinan J."/>
            <person name="Peng Y."/>
            <person name="Rokas A."/>
            <person name="Rosa C.A."/>
            <person name="Scheuner C."/>
            <person name="Sibirny A.A."/>
            <person name="Slot J.C."/>
            <person name="Stielow J.B."/>
            <person name="Sun H."/>
            <person name="Kurtzman C.P."/>
            <person name="Blackwell M."/>
            <person name="Grigoriev I.V."/>
            <person name="Jeffries T.W."/>
        </authorList>
    </citation>
    <scope>NUCLEOTIDE SEQUENCE [LARGE SCALE GENOMIC DNA]</scope>
    <source>
        <strain evidence="11">NRRL Y-17324</strain>
    </source>
</reference>
<dbReference type="OrthoDB" id="2504561at2759"/>
<dbReference type="RefSeq" id="XP_020062136.1">
    <property type="nucleotide sequence ID" value="XM_020211252.1"/>
</dbReference>
<dbReference type="UniPathway" id="UPA00143"/>
<evidence type="ECO:0000256" key="2">
    <source>
        <dbReference type="ARBA" id="ARBA00016066"/>
    </source>
</evidence>
<protein>
    <recommendedName>
        <fullName evidence="2">Anaphase-promoting complex subunit 5</fullName>
    </recommendedName>
    <alternativeName>
        <fullName evidence="7">Cyclosome subunit 5</fullName>
    </alternativeName>
</protein>
<proteinExistence type="inferred from homology"/>
<dbReference type="AlphaFoldDB" id="A0A1E4SBX5"/>
<evidence type="ECO:0000256" key="8">
    <source>
        <dbReference type="ARBA" id="ARBA00045696"/>
    </source>
</evidence>
<organism evidence="10 11">
    <name type="scientific">Suhomyces tanzawaensis NRRL Y-17324</name>
    <dbReference type="NCBI Taxonomy" id="984487"/>
    <lineage>
        <taxon>Eukaryota</taxon>
        <taxon>Fungi</taxon>
        <taxon>Dikarya</taxon>
        <taxon>Ascomycota</taxon>
        <taxon>Saccharomycotina</taxon>
        <taxon>Pichiomycetes</taxon>
        <taxon>Debaryomycetaceae</taxon>
        <taxon>Suhomyces</taxon>
    </lineage>
</organism>
<accession>A0A1E4SBX5</accession>
<dbReference type="GeneID" id="30985388"/>
<dbReference type="SUPFAM" id="SSF48452">
    <property type="entry name" value="TPR-like"/>
    <property type="match status" value="1"/>
</dbReference>
<dbReference type="STRING" id="984487.A0A1E4SBX5"/>
<dbReference type="InterPro" id="IPR037679">
    <property type="entry name" value="Apc5"/>
</dbReference>
<keyword evidence="5" id="KW-0833">Ubl conjugation pathway</keyword>
<keyword evidence="3" id="KW-0132">Cell division</keyword>
<dbReference type="PANTHER" id="PTHR12830">
    <property type="entry name" value="ANAPHASE-PROMOTING COMPLEX SUBUNIT 5"/>
    <property type="match status" value="1"/>
</dbReference>
<comment type="similarity">
    <text evidence="1">Belongs to the APC5 family.</text>
</comment>
<evidence type="ECO:0000256" key="6">
    <source>
        <dbReference type="ARBA" id="ARBA00023306"/>
    </source>
</evidence>
<sequence length="796" mass="90782">MHDKTKLLLTEDLSPHKIATLFLVNCYLFNTIKDSQVRSTVYVINQLIQNSLLYNEHDELVVVPTLSDLCHTLHSRVIKDNGQEQGRTDSEYLQKMILDILWSISSVEKLDSLITSIGDTMVGPTVVYEHPDSSFKQATSRSVLGIFIYKMITAFRLLKFDEVFLLYEALVEYREPTRESYLLMGGSIAHSTADGQSSGEESEELLFAHLNQQLEDILDSSIAHSSSDNSANPSTTKLIPVPKHDLQILLDKQINLLETYGTPTPKALIDLMTLMTSTDSNTCLIQNINFNNLPSYYYIKYLENLNQSNYNGAFEALHQYFDYTVSNNSKYFYHFALISRASLHQFFGEDEKAIDSIEEAISVARENKDNSTLTYILSWLFNFIKNKPELWKRQRFYNNNDESQLLNFLIQKSQLVSLLLHSMSYNFATLQLLCKGEPVMSGDDKAPSSYFECILKALYISINDHQSSFIKSTELNSSIWSKVGVPILSEVYNEISMESTDRRNDKLSIQTRSNYLSFLRGETEVSLQRLENLKQQVINTDHSLFNSIQIRSLILSIRLNINRGKFQTCNELIRILETNEIKELELKNELLLLSVEVQICLENFSVALRMISDYLASDWSDISIVIKLNLLKCKIFNITGNYTKGFTLIVSQLHRAKKLGFQSLLAEGLIILVSTLNNLDHYEECYEILNEVIPVIISIGHKSLISECYFELSKSCHKLYLHGGKSDMFSQVLRYLNLSIVGFKSAANLVMLTKCFAFEQAVAEEKGDATLQHHAAMAIEKLSARSKQETSYGLVR</sequence>
<dbReference type="GO" id="GO:0051301">
    <property type="term" value="P:cell division"/>
    <property type="evidence" value="ECO:0007669"/>
    <property type="project" value="UniProtKB-KW"/>
</dbReference>
<evidence type="ECO:0000259" key="9">
    <source>
        <dbReference type="Pfam" id="PF12862"/>
    </source>
</evidence>
<dbReference type="InterPro" id="IPR026000">
    <property type="entry name" value="Apc5_dom"/>
</dbReference>
<evidence type="ECO:0000256" key="1">
    <source>
        <dbReference type="ARBA" id="ARBA00007450"/>
    </source>
</evidence>
<dbReference type="Proteomes" id="UP000094285">
    <property type="component" value="Unassembled WGS sequence"/>
</dbReference>
<evidence type="ECO:0000256" key="5">
    <source>
        <dbReference type="ARBA" id="ARBA00022786"/>
    </source>
</evidence>
<dbReference type="GO" id="GO:0070979">
    <property type="term" value="P:protein K11-linked ubiquitination"/>
    <property type="evidence" value="ECO:0007669"/>
    <property type="project" value="TreeGrafter"/>
</dbReference>
<evidence type="ECO:0000313" key="11">
    <source>
        <dbReference type="Proteomes" id="UP000094285"/>
    </source>
</evidence>